<dbReference type="WBParaSite" id="ES5_v2.g28100.t1">
    <property type="protein sequence ID" value="ES5_v2.g28100.t1"/>
    <property type="gene ID" value="ES5_v2.g28100"/>
</dbReference>
<protein>
    <submittedName>
        <fullName evidence="2">Uncharacterized protein</fullName>
    </submittedName>
</protein>
<proteinExistence type="predicted"/>
<evidence type="ECO:0000313" key="2">
    <source>
        <dbReference type="WBParaSite" id="ES5_v2.g28100.t1"/>
    </source>
</evidence>
<evidence type="ECO:0000313" key="1">
    <source>
        <dbReference type="Proteomes" id="UP000887579"/>
    </source>
</evidence>
<dbReference type="Proteomes" id="UP000887579">
    <property type="component" value="Unplaced"/>
</dbReference>
<organism evidence="1 2">
    <name type="scientific">Panagrolaimus sp. ES5</name>
    <dbReference type="NCBI Taxonomy" id="591445"/>
    <lineage>
        <taxon>Eukaryota</taxon>
        <taxon>Metazoa</taxon>
        <taxon>Ecdysozoa</taxon>
        <taxon>Nematoda</taxon>
        <taxon>Chromadorea</taxon>
        <taxon>Rhabditida</taxon>
        <taxon>Tylenchina</taxon>
        <taxon>Panagrolaimomorpha</taxon>
        <taxon>Panagrolaimoidea</taxon>
        <taxon>Panagrolaimidae</taxon>
        <taxon>Panagrolaimus</taxon>
    </lineage>
</organism>
<reference evidence="2" key="1">
    <citation type="submission" date="2022-11" db="UniProtKB">
        <authorList>
            <consortium name="WormBaseParasite"/>
        </authorList>
    </citation>
    <scope>IDENTIFICATION</scope>
</reference>
<sequence length="216" mass="24633">MASHGILPYEKEELKNALEEQYSNIRNTITKRFYQQEQIVGRWISFIQPSNNDISDSNATIAHPKRSDKSSLDRLNNAGETLMKKEGKINIDENNFEGDISSASNVSAYMSSMFATLQKLNKSGLILSENDIKFIVSNILEQTITNIGNINESIQKEWKSPIIDTKNGSTMAWVKFVFTLTNSIREAFYSTDFIKIKVKTYYFSFSNEQELQAALK</sequence>
<name>A0AC34GEW3_9BILA</name>
<accession>A0AC34GEW3</accession>